<evidence type="ECO:0000256" key="4">
    <source>
        <dbReference type="ARBA" id="ARBA00023163"/>
    </source>
</evidence>
<dbReference type="GO" id="GO:0000127">
    <property type="term" value="C:transcription factor TFIIIC complex"/>
    <property type="evidence" value="ECO:0007669"/>
    <property type="project" value="InterPro"/>
</dbReference>
<evidence type="ECO:0000256" key="5">
    <source>
        <dbReference type="ARBA" id="ARBA00023242"/>
    </source>
</evidence>
<dbReference type="PANTHER" id="PTHR15180">
    <property type="entry name" value="GENERAL TRANSCRIPTION FACTOR 3C POLYPEPTIDE 1"/>
    <property type="match status" value="1"/>
</dbReference>
<feature type="compositionally biased region" description="Acidic residues" evidence="6">
    <location>
        <begin position="349"/>
        <end position="361"/>
    </location>
</feature>
<keyword evidence="4" id="KW-0804">Transcription</keyword>
<dbReference type="EMBL" id="JAODAN010000001">
    <property type="protein sequence ID" value="KAK1927670.1"/>
    <property type="molecule type" value="Genomic_DNA"/>
</dbReference>
<feature type="region of interest" description="Disordered" evidence="6">
    <location>
        <begin position="647"/>
        <end position="692"/>
    </location>
</feature>
<proteinExistence type="predicted"/>
<evidence type="ECO:0000256" key="3">
    <source>
        <dbReference type="ARBA" id="ARBA00023125"/>
    </source>
</evidence>
<evidence type="ECO:0000256" key="2">
    <source>
        <dbReference type="ARBA" id="ARBA00022553"/>
    </source>
</evidence>
<feature type="region of interest" description="Disordered" evidence="6">
    <location>
        <begin position="955"/>
        <end position="1091"/>
    </location>
</feature>
<feature type="region of interest" description="Disordered" evidence="6">
    <location>
        <begin position="775"/>
        <end position="847"/>
    </location>
</feature>
<feature type="region of interest" description="Disordered" evidence="6">
    <location>
        <begin position="1257"/>
        <end position="1281"/>
    </location>
</feature>
<feature type="domain" description="Transcription factor tau subunit sfc3/Tfc3 C-terminal" evidence="8">
    <location>
        <begin position="1751"/>
        <end position="2129"/>
    </location>
</feature>
<name>A0AAD9FX44_PAPLA</name>
<dbReference type="PANTHER" id="PTHR15180:SF1">
    <property type="entry name" value="GENERAL TRANSCRIPTION FACTOR 3C POLYPEPTIDE 1"/>
    <property type="match status" value="1"/>
</dbReference>
<feature type="region of interest" description="Disordered" evidence="6">
    <location>
        <begin position="740"/>
        <end position="759"/>
    </location>
</feature>
<dbReference type="Proteomes" id="UP001182556">
    <property type="component" value="Unassembled WGS sequence"/>
</dbReference>
<feature type="compositionally biased region" description="Basic and acidic residues" evidence="6">
    <location>
        <begin position="1034"/>
        <end position="1047"/>
    </location>
</feature>
<feature type="region of interest" description="Disordered" evidence="6">
    <location>
        <begin position="135"/>
        <end position="174"/>
    </location>
</feature>
<dbReference type="Pfam" id="PF04182">
    <property type="entry name" value="B-block_TFIIIC"/>
    <property type="match status" value="1"/>
</dbReference>
<feature type="compositionally biased region" description="Basic and acidic residues" evidence="6">
    <location>
        <begin position="784"/>
        <end position="810"/>
    </location>
</feature>
<feature type="compositionally biased region" description="Polar residues" evidence="6">
    <location>
        <begin position="1061"/>
        <end position="1081"/>
    </location>
</feature>
<feature type="compositionally biased region" description="Basic residues" evidence="6">
    <location>
        <begin position="1740"/>
        <end position="1754"/>
    </location>
</feature>
<feature type="region of interest" description="Disordered" evidence="6">
    <location>
        <begin position="1724"/>
        <end position="1754"/>
    </location>
</feature>
<dbReference type="InterPro" id="IPR044210">
    <property type="entry name" value="Tfc3-like"/>
</dbReference>
<keyword evidence="10" id="KW-1185">Reference proteome</keyword>
<gene>
    <name evidence="9" type="ORF">DB88DRAFT_478834</name>
</gene>
<keyword evidence="5" id="KW-0539">Nucleus</keyword>
<evidence type="ECO:0000259" key="8">
    <source>
        <dbReference type="Pfam" id="PF20222"/>
    </source>
</evidence>
<dbReference type="InterPro" id="IPR046488">
    <property type="entry name" value="Sfc3/Tfc3_C"/>
</dbReference>
<dbReference type="InterPro" id="IPR007309">
    <property type="entry name" value="TFIIIC_Bblock-bd"/>
</dbReference>
<comment type="subcellular location">
    <subcellularLocation>
        <location evidence="1">Nucleus</location>
    </subcellularLocation>
</comment>
<dbReference type="GO" id="GO:0005634">
    <property type="term" value="C:nucleus"/>
    <property type="evidence" value="ECO:0007669"/>
    <property type="project" value="UniProtKB-SubCell"/>
</dbReference>
<evidence type="ECO:0008006" key="11">
    <source>
        <dbReference type="Google" id="ProtNLM"/>
    </source>
</evidence>
<reference evidence="9" key="1">
    <citation type="submission" date="2023-02" db="EMBL/GenBank/DDBJ databases">
        <title>Identification and recombinant expression of a fungal hydrolase from Papiliotrema laurentii that hydrolyzes apple cutin and clears colloidal polyester polyurethane.</title>
        <authorList>
            <consortium name="DOE Joint Genome Institute"/>
            <person name="Roman V.A."/>
            <person name="Bojanowski C."/>
            <person name="Crable B.R."/>
            <person name="Wagner D.N."/>
            <person name="Hung C.S."/>
            <person name="Nadeau L.J."/>
            <person name="Schratz L."/>
            <person name="Haridas S."/>
            <person name="Pangilinan J."/>
            <person name="Lipzen A."/>
            <person name="Na H."/>
            <person name="Yan M."/>
            <person name="Ng V."/>
            <person name="Grigoriev I.V."/>
            <person name="Spatafora J.W."/>
            <person name="Barlow D."/>
            <person name="Biffinger J."/>
            <person name="Kelley-Loughnane N."/>
            <person name="Varaljay V.A."/>
            <person name="Crookes-Goodson W.J."/>
        </authorList>
    </citation>
    <scope>NUCLEOTIDE SEQUENCE</scope>
    <source>
        <strain evidence="9">5307AH</strain>
    </source>
</reference>
<feature type="region of interest" description="Disordered" evidence="6">
    <location>
        <begin position="868"/>
        <end position="943"/>
    </location>
</feature>
<feature type="compositionally biased region" description="Low complexity" evidence="6">
    <location>
        <begin position="1266"/>
        <end position="1277"/>
    </location>
</feature>
<feature type="region of interest" description="Disordered" evidence="6">
    <location>
        <begin position="321"/>
        <end position="365"/>
    </location>
</feature>
<organism evidence="9 10">
    <name type="scientific">Papiliotrema laurentii</name>
    <name type="common">Cryptococcus laurentii</name>
    <dbReference type="NCBI Taxonomy" id="5418"/>
    <lineage>
        <taxon>Eukaryota</taxon>
        <taxon>Fungi</taxon>
        <taxon>Dikarya</taxon>
        <taxon>Basidiomycota</taxon>
        <taxon>Agaricomycotina</taxon>
        <taxon>Tremellomycetes</taxon>
        <taxon>Tremellales</taxon>
        <taxon>Rhynchogastremaceae</taxon>
        <taxon>Papiliotrema</taxon>
    </lineage>
</organism>
<keyword evidence="3" id="KW-0238">DNA-binding</keyword>
<evidence type="ECO:0000313" key="9">
    <source>
        <dbReference type="EMBL" id="KAK1927670.1"/>
    </source>
</evidence>
<dbReference type="GO" id="GO:0006384">
    <property type="term" value="P:transcription initiation at RNA polymerase III promoter"/>
    <property type="evidence" value="ECO:0007669"/>
    <property type="project" value="InterPro"/>
</dbReference>
<evidence type="ECO:0000256" key="6">
    <source>
        <dbReference type="SAM" id="MobiDB-lite"/>
    </source>
</evidence>
<dbReference type="GO" id="GO:0042791">
    <property type="term" value="P:5S class rRNA transcription by RNA polymerase III"/>
    <property type="evidence" value="ECO:0007669"/>
    <property type="project" value="TreeGrafter"/>
</dbReference>
<feature type="compositionally biased region" description="Acidic residues" evidence="6">
    <location>
        <begin position="164"/>
        <end position="174"/>
    </location>
</feature>
<accession>A0AAD9FX44</accession>
<feature type="domain" description="B-block binding subunit of TFIIIC" evidence="7">
    <location>
        <begin position="237"/>
        <end position="304"/>
    </location>
</feature>
<dbReference type="GO" id="GO:0003677">
    <property type="term" value="F:DNA binding"/>
    <property type="evidence" value="ECO:0007669"/>
    <property type="project" value="UniProtKB-KW"/>
</dbReference>
<comment type="caution">
    <text evidence="9">The sequence shown here is derived from an EMBL/GenBank/DDBJ whole genome shotgun (WGS) entry which is preliminary data.</text>
</comment>
<dbReference type="CDD" id="cd22249">
    <property type="entry name" value="UDM1_RNF168_RNF169-like"/>
    <property type="match status" value="1"/>
</dbReference>
<dbReference type="Pfam" id="PF20222">
    <property type="entry name" value="DUF6581"/>
    <property type="match status" value="1"/>
</dbReference>
<keyword evidence="2" id="KW-0597">Phosphoprotein</keyword>
<evidence type="ECO:0000259" key="7">
    <source>
        <dbReference type="Pfam" id="PF04182"/>
    </source>
</evidence>
<protein>
    <recommendedName>
        <fullName evidence="11">B-block binding subunit of TFIIIC domain-containing protein</fullName>
    </recommendedName>
</protein>
<sequence length="2328" mass="259680">MRLHEVLEATIEYVAIDGVLGSDPRTLQQHLQTLDKGIDEEFFNHVWGCLIDHPLLQFIISAYPIPNPDGTVNLGTAPLPEDYGANPADAVVRGDAINRDGDLTGLKGRALAYALEGKEYKTDKETIIENRKLKREKAKEIRQQRSQHNVAGKRKGKRGKSEGVDGDSSAEEDDVQGELAFRMMGADDGGDGGDRVPKSDLRRLYAKWGSRLRVRATDDEIYYRLTGSYQRIGKLTPIVFHALQLSARSREKGMTALELAPAIGSSQGSMFHYMKTLVQLGLCIKVPAVMHSTITNLLIFHRFIHLNPHYRASARLPPLSDDSTLPTGMPAAVELPEPSAPVTTTGSVAEDEEGDEEEEDESISKQDSLFNLNFGPITEEQLMAGHIVRERLLRLLEHPGLKNHLLRRKNLLPLVGWQNRHVLRHRRAIPRVIDTLVHEGIVELLAVGEKQVRCLRLTKYNPDFVPPPPKASSVAVIEEGPHVMDDDALVAENSAPYIHQSSASFTQHLDYQINRLIELSGEKGMTIADLRRALDGYYKRTIEFHFKRSEDGWVPPHLRNRQVVHSMDTQGKERRLKALSLPAFRQYMEDNHQAVDESKHPTVTDEIGHWGSLAYRALWSDPAEINALLAVLSTGDDRLASNLKLRGRSKKRKRSVERADTGDDASANLSDGQEALNKPAARQMKYDNTAQSRGRPRKYIYVVDLKGDVDRRVIGQVLPHPDLAPIYVWMPQLNKLCPAPPGYDGKGPPPPLDDEAIEQGKPPEYFKSYLGLAREGVEQGQSQQEDRKMTAKEKKKLEQERKKQEKEMKKAQVLAEKAAKKEESRRKKAKVSGDAVQDEEVADETPTITEDAAMVAVTAAGIVNVAESSRDEAPVDVSEEVRGSSSPQVRTGPSWATEPRKRGRPSKNTFLYPPASLSHPSLGKSMPLGPSALSPEPTSPTLPDLLEEAAADLVEPEIQSGGATTLLPRRNHPMFSTSPASSVAHGAVGTEMRSKQSGIIEKRSRSPGAPALTDSRPAVISESESGPRAKKARKSDGKSASKEREAASTESGVEATPGKPDSSTRSQENASSQQRTSAPSKSTKRLSVKPLREDTPLFEITHEQTSGELQLAGTRTRPDMGSIRRMNELYYALKEEAGGICDLNGFSHVQYAYAKRVAGTDAPGANQVATQMDRLIIHRHVKALVEEGRIKQSTVHVATITGKRRAVTLIYIPEIDKNLFNQFVLGISERLSSVYTHRRSIKKHIAATEFTEVHVSAATNDGRPGSRPSLRKSASSSTNHAEVAQIAPELRRATLLGDPAVVHALYGYHSGPNARVATMHQAILKAFATCNDPGSVVSEHPRVFSIDLLFNEISIGDWLHCVSYVGYSERLEAYVKDPLTMHTKIRDVPAEVLPRGAFRGHASKSKLNSLLAAMTDLKLLAPLVTVDIAQAELVCTNSEGVKIGFNTTDTFLSGMYFRLYDFAPVYHIAADALGMLGILPARTPDEAEKFWDIAKAACLEVDINAIPSIDRNVLTDPSLHAPLADHLSFQNVDKIKMLRAHIRWRAAVRLSDVQRQAIEELFDKKDGALLVSNEAELRQFSYEWATPLDTLKEYLAARLGRINVHHRLRLRREKEVEARAVAAERRRVAEKEFEAKLREIRAAGKLEFEQKVKAAAERTNTPYSPELETFLVQVSLHSLRSGSLTDEQMDSGCRMFVRNQLLGSYSLPGEGFPATKLTSNPLARKATNRKPQPVNAAAAKARRHQQKPVTRRRRTWTEADDAKLLYAEAIIRARYKGNGQGKRSGRHALARVFPDVSNQVALNRLKRLWERPGKRAFYEQLIETFLDLWRKHCGTAILPDDDPSNLSDFDINAHIKFLMDRVPADGLRTMGDEMIPDEIKIEDLPMDYDSIVSKQAWEPVPTPEPAWNTVWELNHDELRDSTLSSLSLVYAPIPPLASGTSNFEKGKLKALLKTATGTEAINYHESVAFRLIENSSAKVIRAVTDELQAEKVIRKWRGASGGRIFQLNQPWINAGDGMFSEELLSEADSVRTRFEHAESESMAIQWPLTGPEGEIASLLNMVSNHQVEFEIDAETFPTIKYHQDSYNTRKLNDIDFEFPFLVRRTVPFDEKPVSPKPPPLTEPSTPVKWAVEAFSDSSLVDKALNIIQADGPEGMTKDSLQDILKLDQDSTMALLASLAHREVFWAGYDTARIVHRDHWSLWAFFYREPLRDETGQVIGSHEFSGKYALPRIWTDIFGNRVEVLWEKAKRNVLGYIIARPGLSERTLRNRIGTTLDRLEVNEVLQWLLDSRSVERKSMVDSVLPPVEALDVDEEEDVAWYPVSKVLWQ</sequence>
<evidence type="ECO:0000256" key="1">
    <source>
        <dbReference type="ARBA" id="ARBA00004123"/>
    </source>
</evidence>
<evidence type="ECO:0000313" key="10">
    <source>
        <dbReference type="Proteomes" id="UP001182556"/>
    </source>
</evidence>